<name>A0A6J8AQH8_MYTCO</name>
<protein>
    <submittedName>
        <fullName evidence="2">Uncharacterized protein</fullName>
    </submittedName>
</protein>
<proteinExistence type="predicted"/>
<organism evidence="2 3">
    <name type="scientific">Mytilus coruscus</name>
    <name type="common">Sea mussel</name>
    <dbReference type="NCBI Taxonomy" id="42192"/>
    <lineage>
        <taxon>Eukaryota</taxon>
        <taxon>Metazoa</taxon>
        <taxon>Spiralia</taxon>
        <taxon>Lophotrochozoa</taxon>
        <taxon>Mollusca</taxon>
        <taxon>Bivalvia</taxon>
        <taxon>Autobranchia</taxon>
        <taxon>Pteriomorphia</taxon>
        <taxon>Mytilida</taxon>
        <taxon>Mytiloidea</taxon>
        <taxon>Mytilidae</taxon>
        <taxon>Mytilinae</taxon>
        <taxon>Mytilus</taxon>
    </lineage>
</organism>
<keyword evidence="3" id="KW-1185">Reference proteome</keyword>
<reference evidence="2 3" key="1">
    <citation type="submission" date="2020-06" db="EMBL/GenBank/DDBJ databases">
        <authorList>
            <person name="Li R."/>
            <person name="Bekaert M."/>
        </authorList>
    </citation>
    <scope>NUCLEOTIDE SEQUENCE [LARGE SCALE GENOMIC DNA]</scope>
    <source>
        <strain evidence="3">wild</strain>
    </source>
</reference>
<evidence type="ECO:0000313" key="2">
    <source>
        <dbReference type="EMBL" id="CAC5370334.1"/>
    </source>
</evidence>
<dbReference type="EMBL" id="CACVKT020001687">
    <property type="protein sequence ID" value="CAC5370334.1"/>
    <property type="molecule type" value="Genomic_DNA"/>
</dbReference>
<feature type="compositionally biased region" description="Basic and acidic residues" evidence="1">
    <location>
        <begin position="46"/>
        <end position="67"/>
    </location>
</feature>
<sequence length="170" mass="19391">MTDRTPRRDQSYTGGRDDLELNPFKLVSCTPSRKVEMRISLSNLETRPKSPERSGKAEKGNGDNKLRERYAELQQLFQQLRSSVALKYEAFYASRKIQGMSRPVRARSEIEAVQNETAVVVRKVEQTLEKFAPLVGTAHKNKGQDNYNKCHYCGGPLQKNCDKRKKDLGV</sequence>
<dbReference type="AlphaFoldDB" id="A0A6J8AQH8"/>
<gene>
    <name evidence="2" type="ORF">MCOR_9223</name>
</gene>
<evidence type="ECO:0000256" key="1">
    <source>
        <dbReference type="SAM" id="MobiDB-lite"/>
    </source>
</evidence>
<feature type="region of interest" description="Disordered" evidence="1">
    <location>
        <begin position="38"/>
        <end position="67"/>
    </location>
</feature>
<dbReference type="Proteomes" id="UP000507470">
    <property type="component" value="Unassembled WGS sequence"/>
</dbReference>
<dbReference type="OrthoDB" id="6078991at2759"/>
<accession>A0A6J8AQH8</accession>
<evidence type="ECO:0000313" key="3">
    <source>
        <dbReference type="Proteomes" id="UP000507470"/>
    </source>
</evidence>